<feature type="domain" description="DDE-1" evidence="2">
    <location>
        <begin position="212"/>
        <end position="326"/>
    </location>
</feature>
<name>A0AAV8XZM8_9CUCU</name>
<dbReference type="InterPro" id="IPR011011">
    <property type="entry name" value="Znf_FYVE_PHD"/>
</dbReference>
<dbReference type="GO" id="GO:0005634">
    <property type="term" value="C:nucleus"/>
    <property type="evidence" value="ECO:0007669"/>
    <property type="project" value="TreeGrafter"/>
</dbReference>
<feature type="region of interest" description="Disordered" evidence="1">
    <location>
        <begin position="477"/>
        <end position="507"/>
    </location>
</feature>
<evidence type="ECO:0000313" key="3">
    <source>
        <dbReference type="EMBL" id="KAJ8944307.1"/>
    </source>
</evidence>
<evidence type="ECO:0000313" key="4">
    <source>
        <dbReference type="Proteomes" id="UP001162162"/>
    </source>
</evidence>
<dbReference type="AlphaFoldDB" id="A0AAV8XZM8"/>
<protein>
    <recommendedName>
        <fullName evidence="2">DDE-1 domain-containing protein</fullName>
    </recommendedName>
</protein>
<dbReference type="GO" id="GO:0003677">
    <property type="term" value="F:DNA binding"/>
    <property type="evidence" value="ECO:0007669"/>
    <property type="project" value="TreeGrafter"/>
</dbReference>
<dbReference type="CDD" id="cd15517">
    <property type="entry name" value="PHD_TCF19_like"/>
    <property type="match status" value="1"/>
</dbReference>
<dbReference type="PANTHER" id="PTHR19303">
    <property type="entry name" value="TRANSPOSON"/>
    <property type="match status" value="1"/>
</dbReference>
<dbReference type="Proteomes" id="UP001162162">
    <property type="component" value="Unassembled WGS sequence"/>
</dbReference>
<feature type="compositionally biased region" description="Polar residues" evidence="1">
    <location>
        <begin position="424"/>
        <end position="442"/>
    </location>
</feature>
<dbReference type="Gene3D" id="3.30.40.10">
    <property type="entry name" value="Zinc/RING finger domain, C3HC4 (zinc finger)"/>
    <property type="match status" value="1"/>
</dbReference>
<dbReference type="Pfam" id="PF03184">
    <property type="entry name" value="DDE_1"/>
    <property type="match status" value="1"/>
</dbReference>
<dbReference type="InterPro" id="IPR013083">
    <property type="entry name" value="Znf_RING/FYVE/PHD"/>
</dbReference>
<proteinExistence type="predicted"/>
<feature type="compositionally biased region" description="Basic residues" evidence="1">
    <location>
        <begin position="477"/>
        <end position="487"/>
    </location>
</feature>
<dbReference type="InterPro" id="IPR050863">
    <property type="entry name" value="CenT-Element_Derived"/>
</dbReference>
<dbReference type="EMBL" id="JAPWTK010000258">
    <property type="protein sequence ID" value="KAJ8944307.1"/>
    <property type="molecule type" value="Genomic_DNA"/>
</dbReference>
<dbReference type="InterPro" id="IPR004875">
    <property type="entry name" value="DDE_SF_endonuclease_dom"/>
</dbReference>
<comment type="caution">
    <text evidence="3">The sequence shown here is derived from an EMBL/GenBank/DDBJ whole genome shotgun (WGS) entry which is preliminary data.</text>
</comment>
<sequence length="567" mass="64428">MKRAAMLVLDNEGRKDFSIRKIGSYFGIHYSTLSRSISKIKKLRQVGNIIEMPRCGYAKIRKVFTETEEDILVQYIIRSSDIMFGLDPISVRKLAYQCAVLHEIKMPTSWTEIGQAGVEWLKLFLKRHGGLSIRQPEATSLARATSFNRTNVTLFFDKLSNVLSRHQLMLRRYGIWMKLVLQQFFVQEKFLHKRCKTSGRDYFCRTRRNVAVNAQGNAVPPLFIFPRKSLKLFYPRWSTRCIGVANGSGWMQENSFNIFIQHFIKHAKPSKDSPVILLLDNNHSSHLSCQALNLCKENGIIMLSFPPHCSHKLQPLDLTVFGPFKSFAVLVLVRARLFKCCQSENITSGFSSAGIYPFNPIIFGDADFAPAFVTDRPEPSIGNVGEEGAIPPVPASANNNVAVKITTEANTSQNKIELGKENVSEPSTSNHVQRPSTPTTFSPEGKKTKENRYLNRYPEKEVLENEQKLRAEKQKKIALSKQNKKAPKRAEVRKLLADSSDEEPLKISSDEDETNCLVCSDIYDKENESQDWLQCTQCKMWAHALCAKNDPFYVCINCTSEYSDQSE</sequence>
<gene>
    <name evidence="3" type="ORF">NQ318_005134</name>
</gene>
<evidence type="ECO:0000259" key="2">
    <source>
        <dbReference type="Pfam" id="PF03184"/>
    </source>
</evidence>
<evidence type="ECO:0000256" key="1">
    <source>
        <dbReference type="SAM" id="MobiDB-lite"/>
    </source>
</evidence>
<reference evidence="3" key="1">
    <citation type="journal article" date="2023" name="Insect Mol. Biol.">
        <title>Genome sequencing provides insights into the evolution of gene families encoding plant cell wall-degrading enzymes in longhorned beetles.</title>
        <authorList>
            <person name="Shin N.R."/>
            <person name="Okamura Y."/>
            <person name="Kirsch R."/>
            <person name="Pauchet Y."/>
        </authorList>
    </citation>
    <scope>NUCLEOTIDE SEQUENCE</scope>
    <source>
        <strain evidence="3">AMC_N1</strain>
    </source>
</reference>
<feature type="region of interest" description="Disordered" evidence="1">
    <location>
        <begin position="412"/>
        <end position="459"/>
    </location>
</feature>
<dbReference type="PANTHER" id="PTHR19303:SF71">
    <property type="entry name" value="ZINC FINGER PHD-TYPE DOMAIN-CONTAINING PROTEIN"/>
    <property type="match status" value="1"/>
</dbReference>
<keyword evidence="4" id="KW-1185">Reference proteome</keyword>
<dbReference type="SUPFAM" id="SSF57903">
    <property type="entry name" value="FYVE/PHD zinc finger"/>
    <property type="match status" value="1"/>
</dbReference>
<organism evidence="3 4">
    <name type="scientific">Aromia moschata</name>
    <dbReference type="NCBI Taxonomy" id="1265417"/>
    <lineage>
        <taxon>Eukaryota</taxon>
        <taxon>Metazoa</taxon>
        <taxon>Ecdysozoa</taxon>
        <taxon>Arthropoda</taxon>
        <taxon>Hexapoda</taxon>
        <taxon>Insecta</taxon>
        <taxon>Pterygota</taxon>
        <taxon>Neoptera</taxon>
        <taxon>Endopterygota</taxon>
        <taxon>Coleoptera</taxon>
        <taxon>Polyphaga</taxon>
        <taxon>Cucujiformia</taxon>
        <taxon>Chrysomeloidea</taxon>
        <taxon>Cerambycidae</taxon>
        <taxon>Cerambycinae</taxon>
        <taxon>Callichromatini</taxon>
        <taxon>Aromia</taxon>
    </lineage>
</organism>
<accession>A0AAV8XZM8</accession>
<feature type="compositionally biased region" description="Basic and acidic residues" evidence="1">
    <location>
        <begin position="444"/>
        <end position="459"/>
    </location>
</feature>